<keyword evidence="1" id="KW-0547">Nucleotide-binding</keyword>
<dbReference type="InterPro" id="IPR049163">
    <property type="entry name" value="Pif1-like_2B_dom"/>
</dbReference>
<gene>
    <name evidence="7" type="ORF">MENT_LOCUS45907</name>
    <name evidence="8" type="ORF">MENT_LOCUS58364</name>
    <name evidence="9" type="ORF">MENT_LOCUS58366</name>
</gene>
<evidence type="ECO:0000259" key="6">
    <source>
        <dbReference type="Pfam" id="PF21530"/>
    </source>
</evidence>
<dbReference type="GO" id="GO:0006260">
    <property type="term" value="P:DNA replication"/>
    <property type="evidence" value="ECO:0007669"/>
    <property type="project" value="TreeGrafter"/>
</dbReference>
<evidence type="ECO:0000256" key="2">
    <source>
        <dbReference type="ARBA" id="ARBA00022801"/>
    </source>
</evidence>
<evidence type="ECO:0000256" key="3">
    <source>
        <dbReference type="ARBA" id="ARBA00022806"/>
    </source>
</evidence>
<dbReference type="GO" id="GO:0004386">
    <property type="term" value="F:helicase activity"/>
    <property type="evidence" value="ECO:0007669"/>
    <property type="project" value="UniProtKB-KW"/>
</dbReference>
<comment type="caution">
    <text evidence="9">The sequence shown here is derived from an EMBL/GenBank/DDBJ whole genome shotgun (WGS) entry which is preliminary data.</text>
</comment>
<evidence type="ECO:0000313" key="9">
    <source>
        <dbReference type="EMBL" id="CAD2204617.1"/>
    </source>
</evidence>
<dbReference type="GO" id="GO:0005524">
    <property type="term" value="F:ATP binding"/>
    <property type="evidence" value="ECO:0007669"/>
    <property type="project" value="UniProtKB-KW"/>
</dbReference>
<feature type="domain" description="DNA replication helicase" evidence="5">
    <location>
        <begin position="69"/>
        <end position="115"/>
    </location>
</feature>
<dbReference type="GO" id="GO:0016787">
    <property type="term" value="F:hydrolase activity"/>
    <property type="evidence" value="ECO:0007669"/>
    <property type="project" value="UniProtKB-KW"/>
</dbReference>
<evidence type="ECO:0000259" key="5">
    <source>
        <dbReference type="Pfam" id="PF02689"/>
    </source>
</evidence>
<reference evidence="9 10" key="1">
    <citation type="submission" date="2020-08" db="EMBL/GenBank/DDBJ databases">
        <authorList>
            <person name="Koutsovoulos G."/>
            <person name="Danchin GJ E."/>
        </authorList>
    </citation>
    <scope>NUCLEOTIDE SEQUENCE [LARGE SCALE GENOMIC DNA]</scope>
</reference>
<keyword evidence="4" id="KW-0067">ATP-binding</keyword>
<protein>
    <submittedName>
        <fullName evidence="9">Uncharacterized protein</fullName>
    </submittedName>
</protein>
<feature type="domain" description="DNA helicase Pif1-like 2B" evidence="6">
    <location>
        <begin position="1"/>
        <end position="22"/>
    </location>
</feature>
<evidence type="ECO:0000256" key="4">
    <source>
        <dbReference type="ARBA" id="ARBA00022840"/>
    </source>
</evidence>
<dbReference type="EMBL" id="CAJEWN010002633">
    <property type="protein sequence ID" value="CAD2204617.1"/>
    <property type="molecule type" value="Genomic_DNA"/>
</dbReference>
<keyword evidence="2" id="KW-0378">Hydrolase</keyword>
<dbReference type="Pfam" id="PF02689">
    <property type="entry name" value="Herpes_Helicase"/>
    <property type="match status" value="1"/>
</dbReference>
<dbReference type="GO" id="GO:0005657">
    <property type="term" value="C:replication fork"/>
    <property type="evidence" value="ECO:0007669"/>
    <property type="project" value="TreeGrafter"/>
</dbReference>
<evidence type="ECO:0000313" key="7">
    <source>
        <dbReference type="EMBL" id="CAD2192982.1"/>
    </source>
</evidence>
<evidence type="ECO:0000313" key="10">
    <source>
        <dbReference type="Proteomes" id="UP000580250"/>
    </source>
</evidence>
<dbReference type="InterPro" id="IPR003840">
    <property type="entry name" value="DNA_helicase_dom"/>
</dbReference>
<dbReference type="EMBL" id="CAJEWN010002633">
    <property type="protein sequence ID" value="CAD2204615.1"/>
    <property type="molecule type" value="Genomic_DNA"/>
</dbReference>
<dbReference type="Proteomes" id="UP000580250">
    <property type="component" value="Unassembled WGS sequence"/>
</dbReference>
<sequence>MLIRNLNIENGLCNGTRMLVEEMRPNLIVCRLLTGDRAGQMVYIPRITLCCDGEYPSDLHRHQFPLVLAFAMTVNKAQGQTLERLGIDLTKDVFSHGQLYVALSRVRSWNSLRIRLLETNNERKVMNVVYREVIDE</sequence>
<dbReference type="PANTHER" id="PTHR23274">
    <property type="entry name" value="DNA HELICASE-RELATED"/>
    <property type="match status" value="1"/>
</dbReference>
<keyword evidence="3" id="KW-0347">Helicase</keyword>
<evidence type="ECO:0000256" key="1">
    <source>
        <dbReference type="ARBA" id="ARBA00022741"/>
    </source>
</evidence>
<dbReference type="CDD" id="cd18809">
    <property type="entry name" value="SF1_C_RecD"/>
    <property type="match status" value="1"/>
</dbReference>
<dbReference type="PANTHER" id="PTHR23274:SF51">
    <property type="entry name" value="OS03G0423850 PROTEIN"/>
    <property type="match status" value="1"/>
</dbReference>
<proteinExistence type="predicted"/>
<name>A0A6V7Y1A6_MELEN</name>
<dbReference type="OrthoDB" id="5864836at2759"/>
<evidence type="ECO:0000313" key="8">
    <source>
        <dbReference type="EMBL" id="CAD2204615.1"/>
    </source>
</evidence>
<dbReference type="Pfam" id="PF21530">
    <property type="entry name" value="Pif1_2B_dom"/>
    <property type="match status" value="1"/>
</dbReference>
<dbReference type="InterPro" id="IPR027417">
    <property type="entry name" value="P-loop_NTPase"/>
</dbReference>
<dbReference type="SUPFAM" id="SSF52540">
    <property type="entry name" value="P-loop containing nucleoside triphosphate hydrolases"/>
    <property type="match status" value="1"/>
</dbReference>
<organism evidence="9 10">
    <name type="scientific">Meloidogyne enterolobii</name>
    <name type="common">Root-knot nematode worm</name>
    <name type="synonym">Meloidogyne mayaguensis</name>
    <dbReference type="NCBI Taxonomy" id="390850"/>
    <lineage>
        <taxon>Eukaryota</taxon>
        <taxon>Metazoa</taxon>
        <taxon>Ecdysozoa</taxon>
        <taxon>Nematoda</taxon>
        <taxon>Chromadorea</taxon>
        <taxon>Rhabditida</taxon>
        <taxon>Tylenchina</taxon>
        <taxon>Tylenchomorpha</taxon>
        <taxon>Tylenchoidea</taxon>
        <taxon>Meloidogynidae</taxon>
        <taxon>Meloidogyninae</taxon>
        <taxon>Meloidogyne</taxon>
    </lineage>
</organism>
<accession>A0A6V7Y1A6</accession>
<dbReference type="EMBL" id="CAJEWN010000993">
    <property type="protein sequence ID" value="CAD2192982.1"/>
    <property type="molecule type" value="Genomic_DNA"/>
</dbReference>
<dbReference type="AlphaFoldDB" id="A0A6V7Y1A6"/>